<dbReference type="RefSeq" id="WP_155360669.1">
    <property type="nucleotide sequence ID" value="NZ_BAAAHL010000014.1"/>
</dbReference>
<name>A0A5M3X3D5_9ACTN</name>
<accession>A0A5M3X3D5</accession>
<dbReference type="GO" id="GO:0005576">
    <property type="term" value="C:extracellular region"/>
    <property type="evidence" value="ECO:0007669"/>
    <property type="project" value="UniProtKB-SubCell"/>
</dbReference>
<comment type="subcellular location">
    <subcellularLocation>
        <location evidence="1">Secreted</location>
    </subcellularLocation>
</comment>
<keyword evidence="5" id="KW-0624">Polysaccharide degradation</keyword>
<dbReference type="EMBL" id="BLAE01000078">
    <property type="protein sequence ID" value="GES15560.1"/>
    <property type="molecule type" value="Genomic_DNA"/>
</dbReference>
<dbReference type="Gene3D" id="3.20.20.370">
    <property type="entry name" value="Glycoside hydrolase/deacetylase"/>
    <property type="match status" value="1"/>
</dbReference>
<comment type="caution">
    <text evidence="5">The sequence shown here is derived from an EMBL/GenBank/DDBJ whole genome shotgun (WGS) entry which is preliminary data.</text>
</comment>
<dbReference type="PANTHER" id="PTHR34216:SF3">
    <property type="entry name" value="POLY-BETA-1,6-N-ACETYL-D-GLUCOSAMINE N-DEACETYLASE"/>
    <property type="match status" value="1"/>
</dbReference>
<protein>
    <submittedName>
        <fullName evidence="5">Xylanase</fullName>
    </submittedName>
</protein>
<evidence type="ECO:0000256" key="3">
    <source>
        <dbReference type="SAM" id="MobiDB-lite"/>
    </source>
</evidence>
<dbReference type="InterPro" id="IPR011330">
    <property type="entry name" value="Glyco_hydro/deAcase_b/a-brl"/>
</dbReference>
<feature type="domain" description="NodB homology" evidence="4">
    <location>
        <begin position="127"/>
        <end position="355"/>
    </location>
</feature>
<keyword evidence="5" id="KW-0326">Glycosidase</keyword>
<dbReference type="InterPro" id="IPR002509">
    <property type="entry name" value="NODB_dom"/>
</dbReference>
<dbReference type="Pfam" id="PF01522">
    <property type="entry name" value="Polysacc_deac_1"/>
    <property type="match status" value="1"/>
</dbReference>
<keyword evidence="5" id="KW-0858">Xylan degradation</keyword>
<proteinExistence type="predicted"/>
<dbReference type="InterPro" id="IPR051398">
    <property type="entry name" value="Polysacch_Deacetylase"/>
</dbReference>
<evidence type="ECO:0000256" key="2">
    <source>
        <dbReference type="ARBA" id="ARBA00022729"/>
    </source>
</evidence>
<dbReference type="SUPFAM" id="SSF88713">
    <property type="entry name" value="Glycoside hydrolase/deacetylase"/>
    <property type="match status" value="1"/>
</dbReference>
<dbReference type="AlphaFoldDB" id="A0A5M3X3D5"/>
<keyword evidence="5" id="KW-0119">Carbohydrate metabolism</keyword>
<dbReference type="GO" id="GO:0016810">
    <property type="term" value="F:hydrolase activity, acting on carbon-nitrogen (but not peptide) bonds"/>
    <property type="evidence" value="ECO:0007669"/>
    <property type="project" value="InterPro"/>
</dbReference>
<feature type="compositionally biased region" description="Basic and acidic residues" evidence="3">
    <location>
        <begin position="340"/>
        <end position="355"/>
    </location>
</feature>
<evidence type="ECO:0000313" key="6">
    <source>
        <dbReference type="Proteomes" id="UP000331127"/>
    </source>
</evidence>
<keyword evidence="2" id="KW-0732">Signal</keyword>
<dbReference type="PANTHER" id="PTHR34216">
    <property type="match status" value="1"/>
</dbReference>
<keyword evidence="5" id="KW-0378">Hydrolase</keyword>
<keyword evidence="6" id="KW-1185">Reference proteome</keyword>
<dbReference type="PROSITE" id="PS51677">
    <property type="entry name" value="NODB"/>
    <property type="match status" value="1"/>
</dbReference>
<evidence type="ECO:0000313" key="5">
    <source>
        <dbReference type="EMBL" id="GES15560.1"/>
    </source>
</evidence>
<sequence>MRKLAGVTAVANVLVVATALVVLAVLPSADDEQTGRGKVQAAPRLPQPTLPAPVAATVESARKVKANELGKVPVLMYHRILKKRLASIDRTPAQLKSELEKLATRGFVPITAAEFVAGAIDIPAGTHPVVLTFDDGNPTHFALDAAGLPKKDTAVGIIFEVAAKYPAFRPVATLWVNREPFGLKDEAGQAAAVRWLLEHGFEVANHTYGHPDLRRLTNKQVSEQIVREERLLKKLGVTSSTTFALPFGSQPRKRSLAVKGSWDGTSYQFQGVFLAGAEPSVSPFDERFDRRAIQRIQSNGTAGDCRKWCSTYWLEWFKKHPGELYTADGDPDSLSLPKQRHGDIGSKRPKRVIEY</sequence>
<dbReference type="OrthoDB" id="9778320at2"/>
<dbReference type="GO" id="GO:0016798">
    <property type="term" value="F:hydrolase activity, acting on glycosyl bonds"/>
    <property type="evidence" value="ECO:0007669"/>
    <property type="project" value="UniProtKB-KW"/>
</dbReference>
<reference evidence="5 6" key="1">
    <citation type="submission" date="2019-10" db="EMBL/GenBank/DDBJ databases">
        <title>Whole genome shotgun sequence of Acrocarpospora macrocephala NBRC 16266.</title>
        <authorList>
            <person name="Ichikawa N."/>
            <person name="Kimura A."/>
            <person name="Kitahashi Y."/>
            <person name="Komaki H."/>
            <person name="Oguchi A."/>
        </authorList>
    </citation>
    <scope>NUCLEOTIDE SEQUENCE [LARGE SCALE GENOMIC DNA]</scope>
    <source>
        <strain evidence="5 6">NBRC 16266</strain>
    </source>
</reference>
<evidence type="ECO:0000256" key="1">
    <source>
        <dbReference type="ARBA" id="ARBA00004613"/>
    </source>
</evidence>
<dbReference type="Proteomes" id="UP000331127">
    <property type="component" value="Unassembled WGS sequence"/>
</dbReference>
<dbReference type="GO" id="GO:0045493">
    <property type="term" value="P:xylan catabolic process"/>
    <property type="evidence" value="ECO:0007669"/>
    <property type="project" value="UniProtKB-KW"/>
</dbReference>
<feature type="region of interest" description="Disordered" evidence="3">
    <location>
        <begin position="331"/>
        <end position="355"/>
    </location>
</feature>
<organism evidence="5 6">
    <name type="scientific">Acrocarpospora macrocephala</name>
    <dbReference type="NCBI Taxonomy" id="150177"/>
    <lineage>
        <taxon>Bacteria</taxon>
        <taxon>Bacillati</taxon>
        <taxon>Actinomycetota</taxon>
        <taxon>Actinomycetes</taxon>
        <taxon>Streptosporangiales</taxon>
        <taxon>Streptosporangiaceae</taxon>
        <taxon>Acrocarpospora</taxon>
    </lineage>
</organism>
<gene>
    <name evidence="5" type="ORF">Amac_091570</name>
</gene>
<evidence type="ECO:0000259" key="4">
    <source>
        <dbReference type="PROSITE" id="PS51677"/>
    </source>
</evidence>